<feature type="compositionally biased region" description="Basic residues" evidence="2">
    <location>
        <begin position="1"/>
        <end position="10"/>
    </location>
</feature>
<reference evidence="3 4" key="1">
    <citation type="submission" date="2017-12" db="EMBL/GenBank/DDBJ databases">
        <title>Sequencing, de novo assembly and annotation of complete genome of a new Thraustochytrid species, strain FCC1311.</title>
        <authorList>
            <person name="Sedici K."/>
            <person name="Godart F."/>
            <person name="Aiese Cigliano R."/>
            <person name="Sanseverino W."/>
            <person name="Barakat M."/>
            <person name="Ortet P."/>
            <person name="Marechal E."/>
            <person name="Cagnac O."/>
            <person name="Amato A."/>
        </authorList>
    </citation>
    <scope>NUCLEOTIDE SEQUENCE [LARGE SCALE GENOMIC DNA]</scope>
</reference>
<dbReference type="InterPro" id="IPR016024">
    <property type="entry name" value="ARM-type_fold"/>
</dbReference>
<dbReference type="Pfam" id="PF01603">
    <property type="entry name" value="B56"/>
    <property type="match status" value="1"/>
</dbReference>
<dbReference type="GO" id="GO:0019888">
    <property type="term" value="F:protein phosphatase regulator activity"/>
    <property type="evidence" value="ECO:0007669"/>
    <property type="project" value="UniProtKB-UniRule"/>
</dbReference>
<name>A0A2R5G689_9STRA</name>
<dbReference type="GO" id="GO:0000159">
    <property type="term" value="C:protein phosphatase type 2A complex"/>
    <property type="evidence" value="ECO:0007669"/>
    <property type="project" value="UniProtKB-UniRule"/>
</dbReference>
<comment type="caution">
    <text evidence="3">The sequence shown here is derived from an EMBL/GenBank/DDBJ whole genome shotgun (WGS) entry which is preliminary data.</text>
</comment>
<feature type="region of interest" description="Disordered" evidence="2">
    <location>
        <begin position="1"/>
        <end position="66"/>
    </location>
</feature>
<proteinExistence type="inferred from homology"/>
<dbReference type="Proteomes" id="UP000241890">
    <property type="component" value="Unassembled WGS sequence"/>
</dbReference>
<feature type="compositionally biased region" description="Gly residues" evidence="2">
    <location>
        <begin position="40"/>
        <end position="55"/>
    </location>
</feature>
<accession>A0A2R5G689</accession>
<dbReference type="SUPFAM" id="SSF48371">
    <property type="entry name" value="ARM repeat"/>
    <property type="match status" value="1"/>
</dbReference>
<dbReference type="InterPro" id="IPR002554">
    <property type="entry name" value="PP2A_B56"/>
</dbReference>
<sequence>MFGGFRKKDKNKASRQAAAAAAAANSSSNSSSSSSASGNGASGSSGNNSGGGSQGPAGSAGANGSGAAGDDRFAGLTLLSAMSLKDVSPSEQPRLFVRHLKLCHETFDFQELTHLKEKEAKRLLLLGLVDYLNNPNTHVHEYMFPDIISMVSANLFRALPPRNDLWGDEEDEPMMELAWPHLQIVYEFLLRFVVSGDVEPKPAKKYISHAFVLQLLGLFNSEDLRERDYLKTILHRIYGKFMALRAFIRKAIANIFLGCIYFGDHHNGIAELLEILGSIINGFALPLKAEHKRFLNTSLIPLHKVQGLATFQQQLEYCVTQFVEKDNKMAEPVVRGLLRYWPEVNSPKQCQFLHELEEILELIQLQEFRVIMVPLFRRIAQCLDSQHFQVAERTLLLWNNDYLFTLVTQNRREILPLVFDVLKRNADEHWNSNVQTLSQNVLKAFQDTDKQFYDEVQCASKAASEKRADAAVERSQLWDAICNQVAVASPSSSSSATASVASASSTYGAAGASQSNAAAPPRAP</sequence>
<dbReference type="PANTHER" id="PTHR10257">
    <property type="entry name" value="SERINE/THREONINE PROTEIN PHOSPHATASE 2A PP2A REGULATORY SUBUNIT B"/>
    <property type="match status" value="1"/>
</dbReference>
<organism evidence="3 4">
    <name type="scientific">Hondaea fermentalgiana</name>
    <dbReference type="NCBI Taxonomy" id="2315210"/>
    <lineage>
        <taxon>Eukaryota</taxon>
        <taxon>Sar</taxon>
        <taxon>Stramenopiles</taxon>
        <taxon>Bigyra</taxon>
        <taxon>Labyrinthulomycetes</taxon>
        <taxon>Thraustochytrida</taxon>
        <taxon>Thraustochytriidae</taxon>
        <taxon>Hondaea</taxon>
    </lineage>
</organism>
<evidence type="ECO:0000256" key="2">
    <source>
        <dbReference type="SAM" id="MobiDB-lite"/>
    </source>
</evidence>
<protein>
    <recommendedName>
        <fullName evidence="1">Serine/threonine protein phosphatase 2A regulatory subunit</fullName>
    </recommendedName>
</protein>
<dbReference type="FunFam" id="1.25.10.10:FF:000331">
    <property type="entry name" value="Phosphoprotein phosphatase, putative"/>
    <property type="match status" value="1"/>
</dbReference>
<evidence type="ECO:0000313" key="3">
    <source>
        <dbReference type="EMBL" id="GBG25298.1"/>
    </source>
</evidence>
<dbReference type="PANTHER" id="PTHR10257:SF3">
    <property type="entry name" value="SERINE_THREONINE-PROTEIN PHOSPHATASE 2A 56 KDA REGULATORY SUBUNIT GAMMA ISOFORM"/>
    <property type="match status" value="1"/>
</dbReference>
<evidence type="ECO:0000313" key="4">
    <source>
        <dbReference type="Proteomes" id="UP000241890"/>
    </source>
</evidence>
<keyword evidence="4" id="KW-1185">Reference proteome</keyword>
<feature type="compositionally biased region" description="Low complexity" evidence="2">
    <location>
        <begin position="17"/>
        <end position="39"/>
    </location>
</feature>
<dbReference type="OrthoDB" id="10264446at2759"/>
<dbReference type="EMBL" id="BEYU01000012">
    <property type="protein sequence ID" value="GBG25298.1"/>
    <property type="molecule type" value="Genomic_DNA"/>
</dbReference>
<dbReference type="InParanoid" id="A0A2R5G689"/>
<dbReference type="InterPro" id="IPR011989">
    <property type="entry name" value="ARM-like"/>
</dbReference>
<dbReference type="Gene3D" id="1.25.10.10">
    <property type="entry name" value="Leucine-rich Repeat Variant"/>
    <property type="match status" value="1"/>
</dbReference>
<dbReference type="AlphaFoldDB" id="A0A2R5G689"/>
<gene>
    <name evidence="3" type="ORF">FCC1311_015152</name>
</gene>
<comment type="similarity">
    <text evidence="1">Belongs to the phosphatase 2A regulatory subunit.</text>
</comment>
<evidence type="ECO:0000256" key="1">
    <source>
        <dbReference type="PIRNR" id="PIRNR028043"/>
    </source>
</evidence>
<dbReference type="PIRSF" id="PIRSF028043">
    <property type="entry name" value="PP2A_B56"/>
    <property type="match status" value="1"/>
</dbReference>
<dbReference type="GO" id="GO:0007165">
    <property type="term" value="P:signal transduction"/>
    <property type="evidence" value="ECO:0007669"/>
    <property type="project" value="InterPro"/>
</dbReference>